<dbReference type="Proteomes" id="UP001428341">
    <property type="component" value="Unassembled WGS sequence"/>
</dbReference>
<evidence type="ECO:0000313" key="3">
    <source>
        <dbReference type="Proteomes" id="UP001428341"/>
    </source>
</evidence>
<dbReference type="PANTHER" id="PTHR24299">
    <property type="entry name" value="CYTOCHROME P450 FAMILY 1"/>
    <property type="match status" value="1"/>
</dbReference>
<keyword evidence="3" id="KW-1185">Reference proteome</keyword>
<evidence type="ECO:0000313" key="2">
    <source>
        <dbReference type="EMBL" id="KAK9177381.1"/>
    </source>
</evidence>
<protein>
    <submittedName>
        <fullName evidence="2">Uncharacterized protein</fullName>
    </submittedName>
</protein>
<name>A0AAP0QET9_9ROSI</name>
<reference evidence="2 3" key="1">
    <citation type="submission" date="2024-05" db="EMBL/GenBank/DDBJ databases">
        <title>Haplotype-resolved chromosome-level genome assembly of Huyou (Citrus changshanensis).</title>
        <authorList>
            <person name="Miao C."/>
            <person name="Chen W."/>
            <person name="Wu Y."/>
            <person name="Wang L."/>
            <person name="Zhao S."/>
            <person name="Grierson D."/>
            <person name="Xu C."/>
            <person name="Chen K."/>
        </authorList>
    </citation>
    <scope>NUCLEOTIDE SEQUENCE [LARGE SCALE GENOMIC DNA]</scope>
    <source>
        <strain evidence="2">01-14</strain>
        <tissue evidence="2">Leaf</tissue>
    </source>
</reference>
<evidence type="ECO:0000256" key="1">
    <source>
        <dbReference type="SAM" id="SignalP"/>
    </source>
</evidence>
<dbReference type="InterPro" id="IPR036396">
    <property type="entry name" value="Cyt_P450_sf"/>
</dbReference>
<dbReference type="GO" id="GO:0016705">
    <property type="term" value="F:oxidoreductase activity, acting on paired donors, with incorporation or reduction of molecular oxygen"/>
    <property type="evidence" value="ECO:0007669"/>
    <property type="project" value="InterPro"/>
</dbReference>
<dbReference type="GO" id="GO:0020037">
    <property type="term" value="F:heme binding"/>
    <property type="evidence" value="ECO:0007669"/>
    <property type="project" value="InterPro"/>
</dbReference>
<dbReference type="PANTHER" id="PTHR24299:SF59">
    <property type="entry name" value="CYTOCHROME P450 SUPERFAMILY PROTEIN"/>
    <property type="match status" value="1"/>
</dbReference>
<accession>A0AAP0QET9</accession>
<organism evidence="2 3">
    <name type="scientific">Citrus x changshan-huyou</name>
    <dbReference type="NCBI Taxonomy" id="2935761"/>
    <lineage>
        <taxon>Eukaryota</taxon>
        <taxon>Viridiplantae</taxon>
        <taxon>Streptophyta</taxon>
        <taxon>Embryophyta</taxon>
        <taxon>Tracheophyta</taxon>
        <taxon>Spermatophyta</taxon>
        <taxon>Magnoliopsida</taxon>
        <taxon>eudicotyledons</taxon>
        <taxon>Gunneridae</taxon>
        <taxon>Pentapetalae</taxon>
        <taxon>rosids</taxon>
        <taxon>malvids</taxon>
        <taxon>Sapindales</taxon>
        <taxon>Rutaceae</taxon>
        <taxon>Aurantioideae</taxon>
        <taxon>Citrus</taxon>
    </lineage>
</organism>
<keyword evidence="1" id="KW-0732">Signal</keyword>
<dbReference type="GO" id="GO:0004497">
    <property type="term" value="F:monooxygenase activity"/>
    <property type="evidence" value="ECO:0007669"/>
    <property type="project" value="InterPro"/>
</dbReference>
<dbReference type="GO" id="GO:0005506">
    <property type="term" value="F:iron ion binding"/>
    <property type="evidence" value="ECO:0007669"/>
    <property type="project" value="InterPro"/>
</dbReference>
<feature type="signal peptide" evidence="1">
    <location>
        <begin position="1"/>
        <end position="20"/>
    </location>
</feature>
<dbReference type="EMBL" id="JBCGBO010000025">
    <property type="protein sequence ID" value="KAK9177381.1"/>
    <property type="molecule type" value="Genomic_DNA"/>
</dbReference>
<sequence>MDLLTCCMLWLVFTLAWVMALSLNSGGRRKQLPPGPRPYAVIGNLLELSGKPHKALANLAKIHGPIMSLRLG</sequence>
<dbReference type="AlphaFoldDB" id="A0AAP0QET9"/>
<proteinExistence type="predicted"/>
<dbReference type="Gene3D" id="1.10.630.10">
    <property type="entry name" value="Cytochrome P450"/>
    <property type="match status" value="1"/>
</dbReference>
<comment type="caution">
    <text evidence="2">The sequence shown here is derived from an EMBL/GenBank/DDBJ whole genome shotgun (WGS) entry which is preliminary data.</text>
</comment>
<feature type="chain" id="PRO_5043037601" evidence="1">
    <location>
        <begin position="21"/>
        <end position="72"/>
    </location>
</feature>
<dbReference type="SUPFAM" id="SSF48264">
    <property type="entry name" value="Cytochrome P450"/>
    <property type="match status" value="1"/>
</dbReference>
<gene>
    <name evidence="2" type="ORF">WN944_029403</name>
</gene>